<reference evidence="10" key="2">
    <citation type="submission" date="2025-09" db="UniProtKB">
        <authorList>
            <consortium name="Ensembl"/>
        </authorList>
    </citation>
    <scope>IDENTIFICATION</scope>
</reference>
<evidence type="ECO:0000256" key="6">
    <source>
        <dbReference type="ARBA" id="ARBA00023136"/>
    </source>
</evidence>
<evidence type="ECO:0000256" key="4">
    <source>
        <dbReference type="ARBA" id="ARBA00022692"/>
    </source>
</evidence>
<evidence type="ECO:0000256" key="3">
    <source>
        <dbReference type="ARBA" id="ARBA00022448"/>
    </source>
</evidence>
<evidence type="ECO:0000313" key="10">
    <source>
        <dbReference type="Ensembl" id="ENSMALP00000001530.1"/>
    </source>
</evidence>
<dbReference type="GO" id="GO:0016020">
    <property type="term" value="C:membrane"/>
    <property type="evidence" value="ECO:0007669"/>
    <property type="project" value="UniProtKB-SubCell"/>
</dbReference>
<dbReference type="PANTHER" id="PTHR14132:SF23">
    <property type="entry name" value="FXYD DOMAIN-CONTAINING ION TRANSPORT REGULATOR"/>
    <property type="match status" value="1"/>
</dbReference>
<dbReference type="Pfam" id="PF02038">
    <property type="entry name" value="ATP1G1_PLM_MAT8"/>
    <property type="match status" value="1"/>
</dbReference>
<dbReference type="Proteomes" id="UP000261600">
    <property type="component" value="Unplaced"/>
</dbReference>
<feature type="compositionally biased region" description="Polar residues" evidence="8">
    <location>
        <begin position="46"/>
        <end position="67"/>
    </location>
</feature>
<dbReference type="InterPro" id="IPR000272">
    <property type="entry name" value="Ion-transport_regulator_FXYD"/>
</dbReference>
<dbReference type="GO" id="GO:0043269">
    <property type="term" value="P:regulation of monoatomic ion transport"/>
    <property type="evidence" value="ECO:0007669"/>
    <property type="project" value="InterPro"/>
</dbReference>
<feature type="compositionally biased region" description="Basic and acidic residues" evidence="8">
    <location>
        <begin position="152"/>
        <end position="161"/>
    </location>
</feature>
<dbReference type="Gene3D" id="1.20.5.780">
    <property type="entry name" value="Single helix bin"/>
    <property type="match status" value="1"/>
</dbReference>
<keyword evidence="3 7" id="KW-0813">Transport</keyword>
<accession>A0A3Q3Q0G7</accession>
<feature type="signal peptide" evidence="9">
    <location>
        <begin position="1"/>
        <end position="37"/>
    </location>
</feature>
<evidence type="ECO:0000313" key="11">
    <source>
        <dbReference type="Proteomes" id="UP000261600"/>
    </source>
</evidence>
<dbReference type="RefSeq" id="XP_020475760.1">
    <property type="nucleotide sequence ID" value="XM_020620104.1"/>
</dbReference>
<feature type="transmembrane region" description="Helical" evidence="7">
    <location>
        <begin position="175"/>
        <end position="197"/>
    </location>
</feature>
<evidence type="ECO:0000256" key="7">
    <source>
        <dbReference type="RuleBase" id="RU364131"/>
    </source>
</evidence>
<dbReference type="GO" id="GO:0006811">
    <property type="term" value="P:monoatomic ion transport"/>
    <property type="evidence" value="ECO:0007669"/>
    <property type="project" value="UniProtKB-KW"/>
</dbReference>
<evidence type="ECO:0000256" key="5">
    <source>
        <dbReference type="ARBA" id="ARBA00023065"/>
    </source>
</evidence>
<dbReference type="GeneID" id="109971697"/>
<evidence type="ECO:0000256" key="8">
    <source>
        <dbReference type="SAM" id="MobiDB-lite"/>
    </source>
</evidence>
<dbReference type="GO" id="GO:0017080">
    <property type="term" value="F:sodium channel regulator activity"/>
    <property type="evidence" value="ECO:0007669"/>
    <property type="project" value="TreeGrafter"/>
</dbReference>
<keyword evidence="9" id="KW-0732">Signal</keyword>
<feature type="compositionally biased region" description="Low complexity" evidence="8">
    <location>
        <begin position="99"/>
        <end position="118"/>
    </location>
</feature>
<reference evidence="10" key="1">
    <citation type="submission" date="2025-08" db="UniProtKB">
        <authorList>
            <consortium name="Ensembl"/>
        </authorList>
    </citation>
    <scope>IDENTIFICATION</scope>
</reference>
<feature type="compositionally biased region" description="Basic residues" evidence="8">
    <location>
        <begin position="142"/>
        <end position="151"/>
    </location>
</feature>
<feature type="chain" id="PRO_5018684615" description="FXYD domain-containing ion transport regulator" evidence="9">
    <location>
        <begin position="38"/>
        <end position="215"/>
    </location>
</feature>
<evidence type="ECO:0000256" key="1">
    <source>
        <dbReference type="ARBA" id="ARBA00004167"/>
    </source>
</evidence>
<feature type="region of interest" description="Disordered" evidence="8">
    <location>
        <begin position="46"/>
        <end position="161"/>
    </location>
</feature>
<comment type="similarity">
    <text evidence="2 7">Belongs to the FXYD family.</text>
</comment>
<dbReference type="CTD" id="53827"/>
<feature type="compositionally biased region" description="Polar residues" evidence="8">
    <location>
        <begin position="78"/>
        <end position="98"/>
    </location>
</feature>
<dbReference type="PANTHER" id="PTHR14132">
    <property type="entry name" value="SODIUM/POTASSIUM-TRANSPORTING ATPASE SUBUNIT GAMMA"/>
    <property type="match status" value="1"/>
</dbReference>
<evidence type="ECO:0000256" key="2">
    <source>
        <dbReference type="ARBA" id="ARBA00005948"/>
    </source>
</evidence>
<organism evidence="10 11">
    <name type="scientific">Monopterus albus</name>
    <name type="common">Swamp eel</name>
    <dbReference type="NCBI Taxonomy" id="43700"/>
    <lineage>
        <taxon>Eukaryota</taxon>
        <taxon>Metazoa</taxon>
        <taxon>Chordata</taxon>
        <taxon>Craniata</taxon>
        <taxon>Vertebrata</taxon>
        <taxon>Euteleostomi</taxon>
        <taxon>Actinopterygii</taxon>
        <taxon>Neopterygii</taxon>
        <taxon>Teleostei</taxon>
        <taxon>Neoteleostei</taxon>
        <taxon>Acanthomorphata</taxon>
        <taxon>Anabantaria</taxon>
        <taxon>Synbranchiformes</taxon>
        <taxon>Synbranchidae</taxon>
        <taxon>Monopterus</taxon>
    </lineage>
</organism>
<dbReference type="AlphaFoldDB" id="A0A3Q3Q0G7"/>
<keyword evidence="4 7" id="KW-0812">Transmembrane</keyword>
<dbReference type="OrthoDB" id="8961850at2759"/>
<protein>
    <recommendedName>
        <fullName evidence="7">FXYD domain-containing ion transport regulator</fullName>
    </recommendedName>
</protein>
<keyword evidence="5 7" id="KW-0406">Ion transport</keyword>
<evidence type="ECO:0000256" key="9">
    <source>
        <dbReference type="SAM" id="SignalP"/>
    </source>
</evidence>
<feature type="compositionally biased region" description="Low complexity" evidence="8">
    <location>
        <begin position="126"/>
        <end position="141"/>
    </location>
</feature>
<dbReference type="KEGG" id="malb:109971697"/>
<dbReference type="CDD" id="cd20323">
    <property type="entry name" value="FXYD_FXYD5"/>
    <property type="match status" value="1"/>
</dbReference>
<dbReference type="STRING" id="43700.ENSMALP00000001530"/>
<keyword evidence="6 7" id="KW-0472">Membrane</keyword>
<name>A0A3Q3Q0G7_MONAL</name>
<comment type="subcellular location">
    <subcellularLocation>
        <location evidence="1">Membrane</location>
        <topology evidence="1">Single-pass membrane protein</topology>
    </subcellularLocation>
</comment>
<proteinExistence type="inferred from homology"/>
<sequence>MMRMWTNPWARAPHRMDTKIYLGLILFLFVMLKVSRAQIPATTGQMKPMNMENTQTMSTAPTTTGTVPMSPGKRENNITKSVESSLATSPAEQTTEQHISTTSQGSTITTTSGMTTSTAPKEEPTPKSSSTLASTATPSPSIKKKTTKTRTHQTDPRDSKSDQAFTYDYQSLRHAGLSIAAVLFILGIMVISCGKVCRLPRCRKRSSKSYQVVQQ</sequence>
<keyword evidence="11" id="KW-1185">Reference proteome</keyword>
<dbReference type="Ensembl" id="ENSMALT00000001580.1">
    <property type="protein sequence ID" value="ENSMALP00000001530.1"/>
    <property type="gene ID" value="ENSMALG00000001142.1"/>
</dbReference>
<keyword evidence="7" id="KW-1133">Transmembrane helix</keyword>